<evidence type="ECO:0000313" key="1">
    <source>
        <dbReference type="EMBL" id="MCD7457816.1"/>
    </source>
</evidence>
<sequence length="118" mass="13501">MRHWCLTREKWLTCEVWSEMEKMGRLRGSLDGAANGVIWSAVVLRETRGSCGYWCSGDGDGGEEEDEREWCIGRYGGGRRRWKKKEGNDDAMVHRCSQTSTLAVVHWTMGKKRGEMKG</sequence>
<dbReference type="EMBL" id="JACEIK010000480">
    <property type="protein sequence ID" value="MCD7457816.1"/>
    <property type="molecule type" value="Genomic_DNA"/>
</dbReference>
<accession>A0ABS8SFZ6</accession>
<keyword evidence="2" id="KW-1185">Reference proteome</keyword>
<protein>
    <submittedName>
        <fullName evidence="1">Uncharacterized protein</fullName>
    </submittedName>
</protein>
<proteinExistence type="predicted"/>
<comment type="caution">
    <text evidence="1">The sequence shown here is derived from an EMBL/GenBank/DDBJ whole genome shotgun (WGS) entry which is preliminary data.</text>
</comment>
<reference evidence="1 2" key="1">
    <citation type="journal article" date="2021" name="BMC Genomics">
        <title>Datura genome reveals duplications of psychoactive alkaloid biosynthetic genes and high mutation rate following tissue culture.</title>
        <authorList>
            <person name="Rajewski A."/>
            <person name="Carter-House D."/>
            <person name="Stajich J."/>
            <person name="Litt A."/>
        </authorList>
    </citation>
    <scope>NUCLEOTIDE SEQUENCE [LARGE SCALE GENOMIC DNA]</scope>
    <source>
        <strain evidence="1">AR-01</strain>
    </source>
</reference>
<dbReference type="Proteomes" id="UP000823775">
    <property type="component" value="Unassembled WGS sequence"/>
</dbReference>
<name>A0ABS8SFZ6_DATST</name>
<organism evidence="1 2">
    <name type="scientific">Datura stramonium</name>
    <name type="common">Jimsonweed</name>
    <name type="synonym">Common thornapple</name>
    <dbReference type="NCBI Taxonomy" id="4076"/>
    <lineage>
        <taxon>Eukaryota</taxon>
        <taxon>Viridiplantae</taxon>
        <taxon>Streptophyta</taxon>
        <taxon>Embryophyta</taxon>
        <taxon>Tracheophyta</taxon>
        <taxon>Spermatophyta</taxon>
        <taxon>Magnoliopsida</taxon>
        <taxon>eudicotyledons</taxon>
        <taxon>Gunneridae</taxon>
        <taxon>Pentapetalae</taxon>
        <taxon>asterids</taxon>
        <taxon>lamiids</taxon>
        <taxon>Solanales</taxon>
        <taxon>Solanaceae</taxon>
        <taxon>Solanoideae</taxon>
        <taxon>Datureae</taxon>
        <taxon>Datura</taxon>
    </lineage>
</organism>
<evidence type="ECO:0000313" key="2">
    <source>
        <dbReference type="Proteomes" id="UP000823775"/>
    </source>
</evidence>
<gene>
    <name evidence="1" type="ORF">HAX54_036320</name>
</gene>